<dbReference type="InterPro" id="IPR016181">
    <property type="entry name" value="Acyl_CoA_acyltransferase"/>
</dbReference>
<dbReference type="EC" id="2.3.1.-" evidence="2"/>
<dbReference type="PANTHER" id="PTHR13538">
    <property type="entry name" value="N-ACETYLTRANSFERASE 6"/>
    <property type="match status" value="1"/>
</dbReference>
<dbReference type="Pfam" id="PF00583">
    <property type="entry name" value="Acetyltransf_1"/>
    <property type="match status" value="1"/>
</dbReference>
<dbReference type="PROSITE" id="PS51186">
    <property type="entry name" value="GNAT"/>
    <property type="match status" value="1"/>
</dbReference>
<evidence type="ECO:0000313" key="2">
    <source>
        <dbReference type="EMBL" id="QPG56009.1"/>
    </source>
</evidence>
<dbReference type="InterPro" id="IPR039840">
    <property type="entry name" value="NAA80"/>
</dbReference>
<dbReference type="SUPFAM" id="SSF55729">
    <property type="entry name" value="Acyl-CoA N-acyltransferases (Nat)"/>
    <property type="match status" value="1"/>
</dbReference>
<dbReference type="Proteomes" id="UP000316416">
    <property type="component" value="Chromosome"/>
</dbReference>
<dbReference type="Gene3D" id="3.40.630.30">
    <property type="match status" value="1"/>
</dbReference>
<protein>
    <submittedName>
        <fullName evidence="2">GNAT family N-acetyltransferase</fullName>
        <ecNumber evidence="2">2.3.1.-</ecNumber>
    </submittedName>
</protein>
<feature type="domain" description="N-acetyltransferase" evidence="1">
    <location>
        <begin position="3"/>
        <end position="166"/>
    </location>
</feature>
<evidence type="ECO:0000259" key="1">
    <source>
        <dbReference type="PROSITE" id="PS51186"/>
    </source>
</evidence>
<reference evidence="2" key="1">
    <citation type="submission" date="2021-07" db="EMBL/GenBank/DDBJ databases">
        <title>Shewanella sp. YLB-07 whole genome sequence.</title>
        <authorList>
            <person name="Yu L."/>
        </authorList>
    </citation>
    <scope>NUCLEOTIDE SEQUENCE</scope>
    <source>
        <strain evidence="2">YLB-08</strain>
    </source>
</reference>
<name>A0ABX6V064_9GAMM</name>
<dbReference type="CDD" id="cd04301">
    <property type="entry name" value="NAT_SF"/>
    <property type="match status" value="1"/>
</dbReference>
<dbReference type="GO" id="GO:0016746">
    <property type="term" value="F:acyltransferase activity"/>
    <property type="evidence" value="ECO:0007669"/>
    <property type="project" value="UniProtKB-KW"/>
</dbReference>
<dbReference type="EMBL" id="CP045503">
    <property type="protein sequence ID" value="QPG56009.1"/>
    <property type="molecule type" value="Genomic_DNA"/>
</dbReference>
<keyword evidence="3" id="KW-1185">Reference proteome</keyword>
<organism evidence="2 3">
    <name type="scientific">Shewanella eurypsychrophilus</name>
    <dbReference type="NCBI Taxonomy" id="2593656"/>
    <lineage>
        <taxon>Bacteria</taxon>
        <taxon>Pseudomonadati</taxon>
        <taxon>Pseudomonadota</taxon>
        <taxon>Gammaproteobacteria</taxon>
        <taxon>Alteromonadales</taxon>
        <taxon>Shewanellaceae</taxon>
        <taxon>Shewanella</taxon>
    </lineage>
</organism>
<proteinExistence type="predicted"/>
<keyword evidence="2" id="KW-0012">Acyltransferase</keyword>
<gene>
    <name evidence="2" type="ORF">FM038_000085</name>
</gene>
<keyword evidence="2" id="KW-0808">Transferase</keyword>
<evidence type="ECO:0000313" key="3">
    <source>
        <dbReference type="Proteomes" id="UP000316416"/>
    </source>
</evidence>
<sequence length="176" mass="19922">MELVLLADKPDKIPQIAKWYSDEWGYLTSDKNANDDSRSTHALEIKLKDYLSRDQLPLILLATDKDEDGGTRVLAAAQLRFQEMTTYPETSHWLGGVYVDKAHRGKSVAKMLINGILDLANKHGVSELYLQTEDHSGGLYKKMGWKAVERVIYHGVDVLVMEMKVNNLSCEEQQQA</sequence>
<dbReference type="RefSeq" id="WP_142873238.1">
    <property type="nucleotide sequence ID" value="NZ_CP045503.2"/>
</dbReference>
<accession>A0ABX6V064</accession>
<dbReference type="PANTHER" id="PTHR13538:SF4">
    <property type="entry name" value="N-ALPHA-ACETYLTRANSFERASE 80"/>
    <property type="match status" value="1"/>
</dbReference>
<dbReference type="InterPro" id="IPR000182">
    <property type="entry name" value="GNAT_dom"/>
</dbReference>